<comment type="caution">
    <text evidence="9">The sequence shown here is derived from an EMBL/GenBank/DDBJ whole genome shotgun (WGS) entry which is preliminary data.</text>
</comment>
<evidence type="ECO:0000256" key="3">
    <source>
        <dbReference type="ARBA" id="ARBA00022679"/>
    </source>
</evidence>
<keyword evidence="4 6" id="KW-0949">S-adenosyl-L-methionine</keyword>
<evidence type="ECO:0000259" key="8">
    <source>
        <dbReference type="Pfam" id="PF22528"/>
    </source>
</evidence>
<evidence type="ECO:0000256" key="7">
    <source>
        <dbReference type="SAM" id="MobiDB-lite"/>
    </source>
</evidence>
<keyword evidence="3 6" id="KW-0808">Transferase</keyword>
<gene>
    <name evidence="9" type="ORF">RFH988_LOCUS18996</name>
</gene>
<dbReference type="InterPro" id="IPR029063">
    <property type="entry name" value="SAM-dependent_MTases_sf"/>
</dbReference>
<name>A0A814NNL7_9BILA</name>
<dbReference type="PANTHER" id="PTHR11006">
    <property type="entry name" value="PROTEIN ARGININE N-METHYLTRANSFERASE"/>
    <property type="match status" value="1"/>
</dbReference>
<dbReference type="FunFam" id="3.40.50.150:FF:000003">
    <property type="entry name" value="Blast:Protein arginine N-methyltransferase 1"/>
    <property type="match status" value="1"/>
</dbReference>
<feature type="domain" description="Protein arginine N-methyltransferase" evidence="8">
    <location>
        <begin position="199"/>
        <end position="365"/>
    </location>
</feature>
<dbReference type="PANTHER" id="PTHR11006:SF53">
    <property type="entry name" value="PROTEIN ARGININE N-METHYLTRANSFERASE 3"/>
    <property type="match status" value="1"/>
</dbReference>
<comment type="catalytic activity">
    <reaction evidence="5">
        <text>L-arginyl-[protein] + S-adenosyl-L-methionine = N(omega)-methyl-L-arginyl-[protein] + S-adenosyl-L-homocysteine + H(+)</text>
        <dbReference type="Rhea" id="RHEA:48100"/>
        <dbReference type="Rhea" id="RHEA-COMP:10532"/>
        <dbReference type="Rhea" id="RHEA-COMP:11990"/>
        <dbReference type="ChEBI" id="CHEBI:15378"/>
        <dbReference type="ChEBI" id="CHEBI:29965"/>
        <dbReference type="ChEBI" id="CHEBI:57856"/>
        <dbReference type="ChEBI" id="CHEBI:59789"/>
        <dbReference type="ChEBI" id="CHEBI:65280"/>
    </reaction>
    <physiologicalReaction direction="left-to-right" evidence="5">
        <dbReference type="Rhea" id="RHEA:48101"/>
    </physiologicalReaction>
</comment>
<keyword evidence="2 6" id="KW-0489">Methyltransferase</keyword>
<evidence type="ECO:0000313" key="9">
    <source>
        <dbReference type="EMBL" id="CAF1094748.1"/>
    </source>
</evidence>
<evidence type="ECO:0000256" key="5">
    <source>
        <dbReference type="ARBA" id="ARBA00049303"/>
    </source>
</evidence>
<dbReference type="CDD" id="cd02440">
    <property type="entry name" value="AdoMet_MTases"/>
    <property type="match status" value="1"/>
</dbReference>
<sequence>MKKNVIFLKSIFILIRDELDASHIYLVIMDSEQIDDNNLDKQYFESYDKFQVHELMLRDRPRVTAYYDAIMSNKHLFENKVILDVGSGTGILSLFAAKAGAKLVYAVDACPTICDLAVELIKCNHLQDKIQVINKPIEDIDKFDENIDIIISEWMGFYLFHESMLESVIYARDHFLNLSSGNDDITPDQNESIIIFPSHAYLYCAPFVDQNIRIELNTMWKDYFDLNMLSILPYIKNSNLKECIIETIEPSQLVHDAQLIQSIDLRTIRIDDLYIMRSFCEFDIDNTCIISGFCFWFDCYFSSNNNSSILRSTRLTTSPYSIKTHWKQTLVFLTEDIYPLKGDTVPVNIKFKKSLKNRRQYQLSIIIKKIKEGFMNNNIIDNENLNNDLNLRKRQRRRSSTISSDKRNINDNKSMHKSSDSSSSNTDDDIDSNEHPIPCSCVRDRCKLIKTILEKYNEENTVQ</sequence>
<organism evidence="9 10">
    <name type="scientific">Rotaria sordida</name>
    <dbReference type="NCBI Taxonomy" id="392033"/>
    <lineage>
        <taxon>Eukaryota</taxon>
        <taxon>Metazoa</taxon>
        <taxon>Spiralia</taxon>
        <taxon>Gnathifera</taxon>
        <taxon>Rotifera</taxon>
        <taxon>Eurotatoria</taxon>
        <taxon>Bdelloidea</taxon>
        <taxon>Philodinida</taxon>
        <taxon>Philodinidae</taxon>
        <taxon>Rotaria</taxon>
    </lineage>
</organism>
<dbReference type="EC" id="2.1.1.319" evidence="1"/>
<dbReference type="Proteomes" id="UP000663882">
    <property type="component" value="Unassembled WGS sequence"/>
</dbReference>
<feature type="region of interest" description="Disordered" evidence="7">
    <location>
        <begin position="391"/>
        <end position="434"/>
    </location>
</feature>
<evidence type="ECO:0000256" key="6">
    <source>
        <dbReference type="PROSITE-ProRule" id="PRU01015"/>
    </source>
</evidence>
<dbReference type="AlphaFoldDB" id="A0A814NNL7"/>
<dbReference type="GO" id="GO:0042054">
    <property type="term" value="F:histone methyltransferase activity"/>
    <property type="evidence" value="ECO:0007669"/>
    <property type="project" value="TreeGrafter"/>
</dbReference>
<dbReference type="SUPFAM" id="SSF53335">
    <property type="entry name" value="S-adenosyl-L-methionine-dependent methyltransferases"/>
    <property type="match status" value="1"/>
</dbReference>
<dbReference type="EMBL" id="CAJNOO010001093">
    <property type="protein sequence ID" value="CAF1094748.1"/>
    <property type="molecule type" value="Genomic_DNA"/>
</dbReference>
<evidence type="ECO:0000256" key="2">
    <source>
        <dbReference type="ARBA" id="ARBA00022603"/>
    </source>
</evidence>
<dbReference type="InterPro" id="IPR025799">
    <property type="entry name" value="Arg_MeTrfase"/>
</dbReference>
<dbReference type="GO" id="GO:0005634">
    <property type="term" value="C:nucleus"/>
    <property type="evidence" value="ECO:0007669"/>
    <property type="project" value="TreeGrafter"/>
</dbReference>
<dbReference type="GO" id="GO:0032259">
    <property type="term" value="P:methylation"/>
    <property type="evidence" value="ECO:0007669"/>
    <property type="project" value="UniProtKB-KW"/>
</dbReference>
<dbReference type="Gene3D" id="2.70.160.11">
    <property type="entry name" value="Hnrnp arginine n-methyltransferase1"/>
    <property type="match status" value="1"/>
</dbReference>
<dbReference type="InterPro" id="IPR055135">
    <property type="entry name" value="PRMT_dom"/>
</dbReference>
<evidence type="ECO:0000256" key="1">
    <source>
        <dbReference type="ARBA" id="ARBA00011925"/>
    </source>
</evidence>
<dbReference type="Pfam" id="PF22528">
    <property type="entry name" value="PRMT_C"/>
    <property type="match status" value="1"/>
</dbReference>
<dbReference type="Gene3D" id="3.40.50.150">
    <property type="entry name" value="Vaccinia Virus protein VP39"/>
    <property type="match status" value="1"/>
</dbReference>
<dbReference type="Pfam" id="PF06325">
    <property type="entry name" value="PrmA"/>
    <property type="match status" value="1"/>
</dbReference>
<reference evidence="9" key="1">
    <citation type="submission" date="2021-02" db="EMBL/GenBank/DDBJ databases">
        <authorList>
            <person name="Nowell W R."/>
        </authorList>
    </citation>
    <scope>NUCLEOTIDE SEQUENCE</scope>
</reference>
<evidence type="ECO:0000313" key="10">
    <source>
        <dbReference type="Proteomes" id="UP000663882"/>
    </source>
</evidence>
<evidence type="ECO:0000256" key="4">
    <source>
        <dbReference type="ARBA" id="ARBA00022691"/>
    </source>
</evidence>
<dbReference type="PROSITE" id="PS51678">
    <property type="entry name" value="SAM_MT_PRMT"/>
    <property type="match status" value="1"/>
</dbReference>
<feature type="compositionally biased region" description="Basic and acidic residues" evidence="7">
    <location>
        <begin position="404"/>
        <end position="419"/>
    </location>
</feature>
<accession>A0A814NNL7</accession>
<dbReference type="GO" id="GO:0035242">
    <property type="term" value="F:protein-arginine omega-N asymmetric methyltransferase activity"/>
    <property type="evidence" value="ECO:0007669"/>
    <property type="project" value="UniProtKB-EC"/>
</dbReference>
<dbReference type="OrthoDB" id="7848332at2759"/>
<proteinExistence type="predicted"/>
<protein>
    <recommendedName>
        <fullName evidence="1">type I protein arginine methyltransferase</fullName>
        <ecNumber evidence="1">2.1.1.319</ecNumber>
    </recommendedName>
</protein>